<dbReference type="AlphaFoldDB" id="D5QJI4"/>
<accession>D5QJI4</accession>
<evidence type="ECO:0000256" key="4">
    <source>
        <dbReference type="ARBA" id="ARBA00022490"/>
    </source>
</evidence>
<comment type="subcellular location">
    <subcellularLocation>
        <location evidence="1">Cytoplasm</location>
    </subcellularLocation>
</comment>
<evidence type="ECO:0000256" key="1">
    <source>
        <dbReference type="ARBA" id="ARBA00004496"/>
    </source>
</evidence>
<name>D5QJI4_NOVHA</name>
<feature type="region of interest" description="Disordered" evidence="5">
    <location>
        <begin position="36"/>
        <end position="72"/>
    </location>
</feature>
<reference evidence="7 8" key="1">
    <citation type="journal article" date="2010" name="J. Bacteriol.">
        <title>Genome sequence of a cellulose-producing bacterium, Gluconacetobacter hansenii ATCC 23769.</title>
        <authorList>
            <person name="Iyer P.R."/>
            <person name="Geib S.M."/>
            <person name="Catchmark J."/>
            <person name="Kao T.H."/>
            <person name="Tien M."/>
        </authorList>
    </citation>
    <scope>NUCLEOTIDE SEQUENCE [LARGE SCALE GENOMIC DNA]</scope>
    <source>
        <strain evidence="7 8">ATCC 23769</strain>
    </source>
</reference>
<dbReference type="InterPro" id="IPR053924">
    <property type="entry name" value="RecX_HTH_2nd"/>
</dbReference>
<dbReference type="GO" id="GO:0005737">
    <property type="term" value="C:cytoplasm"/>
    <property type="evidence" value="ECO:0007669"/>
    <property type="project" value="UniProtKB-SubCell"/>
</dbReference>
<evidence type="ECO:0000313" key="7">
    <source>
        <dbReference type="EMBL" id="EFG82767.1"/>
    </source>
</evidence>
<comment type="caution">
    <text evidence="7">The sequence shown here is derived from an EMBL/GenBank/DDBJ whole genome shotgun (WGS) entry which is preliminary data.</text>
</comment>
<evidence type="ECO:0000259" key="6">
    <source>
        <dbReference type="Pfam" id="PF02631"/>
    </source>
</evidence>
<comment type="similarity">
    <text evidence="2">Belongs to the RecX family.</text>
</comment>
<dbReference type="HOGENOM" id="CLU_090972_0_0_5"/>
<dbReference type="Gene3D" id="1.10.10.10">
    <property type="entry name" value="Winged helix-like DNA-binding domain superfamily/Winged helix DNA-binding domain"/>
    <property type="match status" value="1"/>
</dbReference>
<evidence type="ECO:0000256" key="5">
    <source>
        <dbReference type="SAM" id="MobiDB-lite"/>
    </source>
</evidence>
<feature type="compositionally biased region" description="Basic residues" evidence="5">
    <location>
        <begin position="47"/>
        <end position="56"/>
    </location>
</feature>
<sequence length="267" mass="29124">MWVTDCPTLVCQDVYRAAGRRIAVAYRLGRGRYGTVQVMTDPDTPPRRKSPRHARRVAREPRRPTPAGPAPDRAALRAAALAHVARFATTIAGMERMLGRVLQRWGRRAEAEGMEPSLVTQHIAAAAPDIAAVIADMQALGAVDDARFSESRARSLTRAGRSRRAVGAHLQARGVAASVVAQAMEETLGTRGEGAHETELAAALVFVRKRRAGPFISPDCTDDEATMRDRRAMEAMARSGFSRDIACRALGMDAQEAEERIWRMKSA</sequence>
<feature type="domain" description="RecX second three-helical" evidence="6">
    <location>
        <begin position="144"/>
        <end position="184"/>
    </location>
</feature>
<evidence type="ECO:0000313" key="8">
    <source>
        <dbReference type="Proteomes" id="UP000006468"/>
    </source>
</evidence>
<evidence type="ECO:0000256" key="3">
    <source>
        <dbReference type="ARBA" id="ARBA00018111"/>
    </source>
</evidence>
<organism evidence="7 8">
    <name type="scientific">Novacetimonas hansenii ATCC 23769</name>
    <dbReference type="NCBI Taxonomy" id="714995"/>
    <lineage>
        <taxon>Bacteria</taxon>
        <taxon>Pseudomonadati</taxon>
        <taxon>Pseudomonadota</taxon>
        <taxon>Alphaproteobacteria</taxon>
        <taxon>Acetobacterales</taxon>
        <taxon>Acetobacteraceae</taxon>
        <taxon>Novacetimonas</taxon>
    </lineage>
</organism>
<proteinExistence type="inferred from homology"/>
<dbReference type="InterPro" id="IPR036388">
    <property type="entry name" value="WH-like_DNA-bd_sf"/>
</dbReference>
<evidence type="ECO:0000256" key="2">
    <source>
        <dbReference type="ARBA" id="ARBA00009695"/>
    </source>
</evidence>
<keyword evidence="4" id="KW-0963">Cytoplasm</keyword>
<dbReference type="Proteomes" id="UP000006468">
    <property type="component" value="Chromosome"/>
</dbReference>
<protein>
    <recommendedName>
        <fullName evidence="3">Regulatory protein RecX</fullName>
    </recommendedName>
</protein>
<dbReference type="Pfam" id="PF02631">
    <property type="entry name" value="RecX_HTH2"/>
    <property type="match status" value="1"/>
</dbReference>
<gene>
    <name evidence="7" type="ORF">GXY_16593</name>
</gene>
<dbReference type="EMBL" id="ADTV01000070">
    <property type="protein sequence ID" value="EFG82767.1"/>
    <property type="molecule type" value="Genomic_DNA"/>
</dbReference>